<evidence type="ECO:0000256" key="1">
    <source>
        <dbReference type="SAM" id="MobiDB-lite"/>
    </source>
</evidence>
<keyword evidence="3" id="KW-1185">Reference proteome</keyword>
<sequence length="492" mass="57019">MATPYEPPPDYPMVDERWRSKENSERVFDRFARIEDGLIDSRYFDRRLHRYPISQNPSSLMLKTRQFPEVAGIYGCEEQPALRRFTRYNQSIMDRDQPIMVVQAPPPPSTSFSKSSKKPSFFTGNWTLRYRKQCRPPLHGEVLTRCELNSRKKDYLKWKKISREERPMSMNLTDSRVGRSKSEASERQFSELRIPINHRRNANDGESGQTEISKKKTETYKTNITLDDVDVLRPKKIEPNIIDKNRYRYISSQIRKSCPDLESTCINLEDARVSKKRNKRAKEKAREARWRRKMVEEWELDDVLLWLQHCELDEVASLLIGYNLKGSDLLAWDHKCLTQLGLTNTSVRVKLLDELAAVRLRGPEDEGKDEKKGHKTLFDIVRQTSYDQVLAVETPLTTRDITVTHGHLGCLQITKVNGVNLPLRENDCLLEINERPGEQFKSALMLTKLISDSNGEAIRFVVLRRKGMDRQERCSNDASSSGVSSSPQSPIE</sequence>
<dbReference type="InterPro" id="IPR013761">
    <property type="entry name" value="SAM/pointed_sf"/>
</dbReference>
<dbReference type="CDD" id="cd09487">
    <property type="entry name" value="SAM_superfamily"/>
    <property type="match status" value="1"/>
</dbReference>
<evidence type="ECO:0000259" key="2">
    <source>
        <dbReference type="PROSITE" id="PS50105"/>
    </source>
</evidence>
<dbReference type="Gene3D" id="1.10.150.50">
    <property type="entry name" value="Transcription Factor, Ets-1"/>
    <property type="match status" value="1"/>
</dbReference>
<dbReference type="Proteomes" id="UP000095283">
    <property type="component" value="Unplaced"/>
</dbReference>
<feature type="domain" description="SAM" evidence="2">
    <location>
        <begin position="298"/>
        <end position="361"/>
    </location>
</feature>
<feature type="compositionally biased region" description="Low complexity" evidence="1">
    <location>
        <begin position="476"/>
        <end position="492"/>
    </location>
</feature>
<proteinExistence type="predicted"/>
<name>A0A1I7XJV4_HETBA</name>
<dbReference type="PROSITE" id="PS50105">
    <property type="entry name" value="SAM_DOMAIN"/>
    <property type="match status" value="1"/>
</dbReference>
<dbReference type="SMART" id="SM00454">
    <property type="entry name" value="SAM"/>
    <property type="match status" value="1"/>
</dbReference>
<evidence type="ECO:0000313" key="3">
    <source>
        <dbReference type="Proteomes" id="UP000095283"/>
    </source>
</evidence>
<dbReference type="WBParaSite" id="Hba_17785">
    <property type="protein sequence ID" value="Hba_17785"/>
    <property type="gene ID" value="Hba_17785"/>
</dbReference>
<reference evidence="4" key="1">
    <citation type="submission" date="2016-11" db="UniProtKB">
        <authorList>
            <consortium name="WormBaseParasite"/>
        </authorList>
    </citation>
    <scope>IDENTIFICATION</scope>
</reference>
<evidence type="ECO:0000313" key="4">
    <source>
        <dbReference type="WBParaSite" id="Hba_17785"/>
    </source>
</evidence>
<dbReference type="Pfam" id="PF07647">
    <property type="entry name" value="SAM_2"/>
    <property type="match status" value="1"/>
</dbReference>
<dbReference type="SUPFAM" id="SSF47769">
    <property type="entry name" value="SAM/Pointed domain"/>
    <property type="match status" value="1"/>
</dbReference>
<dbReference type="AlphaFoldDB" id="A0A1I7XJV4"/>
<dbReference type="InterPro" id="IPR001660">
    <property type="entry name" value="SAM"/>
</dbReference>
<accession>A0A1I7XJV4</accession>
<organism evidence="3 4">
    <name type="scientific">Heterorhabditis bacteriophora</name>
    <name type="common">Entomopathogenic nematode worm</name>
    <dbReference type="NCBI Taxonomy" id="37862"/>
    <lineage>
        <taxon>Eukaryota</taxon>
        <taxon>Metazoa</taxon>
        <taxon>Ecdysozoa</taxon>
        <taxon>Nematoda</taxon>
        <taxon>Chromadorea</taxon>
        <taxon>Rhabditida</taxon>
        <taxon>Rhabditina</taxon>
        <taxon>Rhabditomorpha</taxon>
        <taxon>Strongyloidea</taxon>
        <taxon>Heterorhabditidae</taxon>
        <taxon>Heterorhabditis</taxon>
    </lineage>
</organism>
<feature type="region of interest" description="Disordered" evidence="1">
    <location>
        <begin position="471"/>
        <end position="492"/>
    </location>
</feature>
<protein>
    <submittedName>
        <fullName evidence="4">SAM domain-containing protein</fullName>
    </submittedName>
</protein>